<comment type="subcellular location">
    <subcellularLocation>
        <location evidence="1">Secreted</location>
    </subcellularLocation>
</comment>
<feature type="domain" description="C1q" evidence="6">
    <location>
        <begin position="213"/>
        <end position="333"/>
    </location>
</feature>
<evidence type="ECO:0000256" key="2">
    <source>
        <dbReference type="ARBA" id="ARBA00022525"/>
    </source>
</evidence>
<sequence>MKLSFLVLAVLIVYSEGLLFNSNQTHRPSLEERMDLLENQLADERKQKYALQIELDEEKQKIAELERQADVQNDTDQKLLEVYNTVPKRFQDITTQIRGALLSISSLDNTHRLDIQKLTEGLNNVQTLLPNLTYNISEIQGHFQEKGNVLTHMIKAIQHNQTTSKEELTRLKTSLIGLSNKQGTLESTVNNMVVKQSNLQSKLTNSVIFLATPRKIRATLWNRFYVNPSATSNVLIKFPEVKINVGGGYDQTTGVFTCPSEGYYVFHWSVTSTSHEQPCFSAILKNGVEIIGNEIGGNLGAFHLNKNDRTWIKAKSNCSIVDDHSSFSGFKIL</sequence>
<proteinExistence type="predicted"/>
<feature type="signal peptide" evidence="5">
    <location>
        <begin position="1"/>
        <end position="17"/>
    </location>
</feature>
<evidence type="ECO:0000313" key="8">
    <source>
        <dbReference type="RefSeq" id="XP_022286445.1"/>
    </source>
</evidence>
<feature type="coiled-coil region" evidence="4">
    <location>
        <begin position="27"/>
        <end position="75"/>
    </location>
</feature>
<keyword evidence="7" id="KW-1185">Reference proteome</keyword>
<evidence type="ECO:0000256" key="1">
    <source>
        <dbReference type="ARBA" id="ARBA00004613"/>
    </source>
</evidence>
<dbReference type="RefSeq" id="XP_022286445.1">
    <property type="nucleotide sequence ID" value="XM_022430737.1"/>
</dbReference>
<evidence type="ECO:0000256" key="4">
    <source>
        <dbReference type="SAM" id="Coils"/>
    </source>
</evidence>
<protein>
    <submittedName>
        <fullName evidence="8">Uncharacterized protein LOC111099456</fullName>
    </submittedName>
</protein>
<dbReference type="GO" id="GO:0005576">
    <property type="term" value="C:extracellular region"/>
    <property type="evidence" value="ECO:0007669"/>
    <property type="project" value="UniProtKB-SubCell"/>
</dbReference>
<dbReference type="SMART" id="SM00110">
    <property type="entry name" value="C1Q"/>
    <property type="match status" value="1"/>
</dbReference>
<accession>A0A8B8A5K3</accession>
<evidence type="ECO:0000259" key="6">
    <source>
        <dbReference type="PROSITE" id="PS50871"/>
    </source>
</evidence>
<keyword evidence="2" id="KW-0964">Secreted</keyword>
<dbReference type="AlphaFoldDB" id="A0A8B8A5K3"/>
<dbReference type="Pfam" id="PF00386">
    <property type="entry name" value="C1q"/>
    <property type="match status" value="1"/>
</dbReference>
<evidence type="ECO:0000256" key="3">
    <source>
        <dbReference type="ARBA" id="ARBA00022729"/>
    </source>
</evidence>
<keyword evidence="4" id="KW-0175">Coiled coil</keyword>
<dbReference type="InterPro" id="IPR008983">
    <property type="entry name" value="Tumour_necrosis_fac-like_dom"/>
</dbReference>
<dbReference type="PROSITE" id="PS50871">
    <property type="entry name" value="C1Q"/>
    <property type="match status" value="1"/>
</dbReference>
<evidence type="ECO:0000256" key="5">
    <source>
        <dbReference type="SAM" id="SignalP"/>
    </source>
</evidence>
<dbReference type="GeneID" id="111099456"/>
<dbReference type="OrthoDB" id="6127879at2759"/>
<organism evidence="7 8">
    <name type="scientific">Crassostrea virginica</name>
    <name type="common">Eastern oyster</name>
    <dbReference type="NCBI Taxonomy" id="6565"/>
    <lineage>
        <taxon>Eukaryota</taxon>
        <taxon>Metazoa</taxon>
        <taxon>Spiralia</taxon>
        <taxon>Lophotrochozoa</taxon>
        <taxon>Mollusca</taxon>
        <taxon>Bivalvia</taxon>
        <taxon>Autobranchia</taxon>
        <taxon>Pteriomorphia</taxon>
        <taxon>Ostreida</taxon>
        <taxon>Ostreoidea</taxon>
        <taxon>Ostreidae</taxon>
        <taxon>Crassostrea</taxon>
    </lineage>
</organism>
<reference evidence="8" key="1">
    <citation type="submission" date="2025-08" db="UniProtKB">
        <authorList>
            <consortium name="RefSeq"/>
        </authorList>
    </citation>
    <scope>IDENTIFICATION</scope>
    <source>
        <tissue evidence="8">Whole sample</tissue>
    </source>
</reference>
<dbReference type="InterPro" id="IPR050822">
    <property type="entry name" value="Cerebellin_Synaptic_Org"/>
</dbReference>
<dbReference type="Proteomes" id="UP000694844">
    <property type="component" value="Chromosome 6"/>
</dbReference>
<dbReference type="InterPro" id="IPR001073">
    <property type="entry name" value="C1q_dom"/>
</dbReference>
<keyword evidence="3 5" id="KW-0732">Signal</keyword>
<feature type="chain" id="PRO_5034419802" evidence="5">
    <location>
        <begin position="18"/>
        <end position="333"/>
    </location>
</feature>
<name>A0A8B8A5K3_CRAVI</name>
<dbReference type="PANTHER" id="PTHR22923:SF116">
    <property type="entry name" value="C1Q DOMAIN-CONTAINING PROTEIN"/>
    <property type="match status" value="1"/>
</dbReference>
<evidence type="ECO:0000313" key="7">
    <source>
        <dbReference type="Proteomes" id="UP000694844"/>
    </source>
</evidence>
<dbReference type="SUPFAM" id="SSF49842">
    <property type="entry name" value="TNF-like"/>
    <property type="match status" value="1"/>
</dbReference>
<dbReference type="Gene3D" id="2.60.120.40">
    <property type="match status" value="1"/>
</dbReference>
<dbReference type="KEGG" id="cvn:111099456"/>
<gene>
    <name evidence="8" type="primary">LOC111099456</name>
</gene>
<dbReference type="PANTHER" id="PTHR22923">
    <property type="entry name" value="CEREBELLIN-RELATED"/>
    <property type="match status" value="1"/>
</dbReference>